<feature type="transmembrane region" description="Helical" evidence="1">
    <location>
        <begin position="87"/>
        <end position="107"/>
    </location>
</feature>
<dbReference type="CTD" id="4536"/>
<accession>A0A1Z1GDI5</accession>
<dbReference type="EMBL" id="KY552907">
    <property type="protein sequence ID" value="ARV88322.1"/>
    <property type="molecule type" value="Genomic_DNA"/>
</dbReference>
<organism evidence="2">
    <name type="scientific">Caenorhabditis nouraguensis</name>
    <dbReference type="NCBI Taxonomy" id="1094327"/>
    <lineage>
        <taxon>Eukaryota</taxon>
        <taxon>Metazoa</taxon>
        <taxon>Ecdysozoa</taxon>
        <taxon>Nematoda</taxon>
        <taxon>Chromadorea</taxon>
        <taxon>Rhabditida</taxon>
        <taxon>Rhabditina</taxon>
        <taxon>Rhabditomorpha</taxon>
        <taxon>Rhabditoidea</taxon>
        <taxon>Rhabditidae</taxon>
        <taxon>Peloderinae</taxon>
        <taxon>Caenorhabditis</taxon>
    </lineage>
</organism>
<evidence type="ECO:0000313" key="2">
    <source>
        <dbReference type="EMBL" id="ARV88322.1"/>
    </source>
</evidence>
<dbReference type="GeneID" id="33352442"/>
<feature type="transmembrane region" description="Helical" evidence="1">
    <location>
        <begin position="159"/>
        <end position="186"/>
    </location>
</feature>
<sequence>MIIFISLFTLFLTLLSILTNNIIVWWSIFLLMTVVFTLLNKSSKSYTSIFNYFVIQESLGLLFLVFSSGFLQFFIIMMKIGVAPLHFWIFNVTNNIFNYSLMWFLTFQKLPFLTILLQIFWLSSSYILLFGLLICYLQIFVMKSYKNLLIISSTESFNWIVLGVFFSMFNSLYLFVYYFILMFILISKFSKGGNFNFINWETTLVFLNIPFSVSFFVKIFSLSEIFKFDSFFTLFLLFVMFLSVLAFSFWLINLSMKNNEENLSNNKMNYFVLFPLMMISII</sequence>
<keyword evidence="1" id="KW-0472">Membrane</keyword>
<feature type="transmembrane region" description="Helical" evidence="1">
    <location>
        <begin position="6"/>
        <end position="39"/>
    </location>
</feature>
<dbReference type="AlphaFoldDB" id="A0A1Z1GDI5"/>
<feature type="transmembrane region" description="Helical" evidence="1">
    <location>
        <begin position="231"/>
        <end position="252"/>
    </location>
</feature>
<evidence type="ECO:0000256" key="1">
    <source>
        <dbReference type="SAM" id="Phobius"/>
    </source>
</evidence>
<protein>
    <submittedName>
        <fullName evidence="2">NADH dehydrogenase subunit 2</fullName>
    </submittedName>
</protein>
<keyword evidence="1" id="KW-1133">Transmembrane helix</keyword>
<dbReference type="RefSeq" id="YP_009391057.1">
    <property type="nucleotide sequence ID" value="NC_035250.1"/>
</dbReference>
<gene>
    <name evidence="2" type="primary">ND2</name>
</gene>
<keyword evidence="2" id="KW-0496">Mitochondrion</keyword>
<keyword evidence="1" id="KW-0812">Transmembrane</keyword>
<reference evidence="2" key="1">
    <citation type="submission" date="2017-01" db="EMBL/GenBank/DDBJ databases">
        <title>Mitochondrial genomes for Caenorhabditis species.</title>
        <authorList>
            <person name="Li R."/>
            <person name="Ren X."/>
            <person name="Bi Y."/>
            <person name="Zhao Z."/>
        </authorList>
    </citation>
    <scope>NUCLEOTIDE SEQUENCE</scope>
</reference>
<name>A0A1Z1GDI5_9PELO</name>
<feature type="transmembrane region" description="Helical" evidence="1">
    <location>
        <begin position="119"/>
        <end position="139"/>
    </location>
</feature>
<feature type="transmembrane region" description="Helical" evidence="1">
    <location>
        <begin position="59"/>
        <end position="81"/>
    </location>
</feature>
<feature type="transmembrane region" description="Helical" evidence="1">
    <location>
        <begin position="198"/>
        <end position="219"/>
    </location>
</feature>
<geneLocation type="mitochondrion" evidence="2"/>
<proteinExistence type="predicted"/>